<keyword evidence="2 6" id="KW-0812">Transmembrane</keyword>
<feature type="transmembrane region" description="Helical" evidence="6">
    <location>
        <begin position="255"/>
        <end position="273"/>
    </location>
</feature>
<dbReference type="AlphaFoldDB" id="A0A6J6C532"/>
<feature type="transmembrane region" description="Helical" evidence="6">
    <location>
        <begin position="59"/>
        <end position="86"/>
    </location>
</feature>
<feature type="transmembrane region" description="Helical" evidence="6">
    <location>
        <begin position="185"/>
        <end position="202"/>
    </location>
</feature>
<feature type="transmembrane region" description="Helical" evidence="6">
    <location>
        <begin position="401"/>
        <end position="419"/>
    </location>
</feature>
<proteinExistence type="predicted"/>
<reference evidence="8" key="1">
    <citation type="submission" date="2020-05" db="EMBL/GenBank/DDBJ databases">
        <authorList>
            <person name="Chiriac C."/>
            <person name="Salcher M."/>
            <person name="Ghai R."/>
            <person name="Kavagutti S V."/>
        </authorList>
    </citation>
    <scope>NUCLEOTIDE SEQUENCE</scope>
</reference>
<evidence type="ECO:0000259" key="7">
    <source>
        <dbReference type="Pfam" id="PF04932"/>
    </source>
</evidence>
<evidence type="ECO:0000256" key="5">
    <source>
        <dbReference type="SAM" id="MobiDB-lite"/>
    </source>
</evidence>
<evidence type="ECO:0000256" key="4">
    <source>
        <dbReference type="ARBA" id="ARBA00023136"/>
    </source>
</evidence>
<feature type="region of interest" description="Disordered" evidence="5">
    <location>
        <begin position="468"/>
        <end position="586"/>
    </location>
</feature>
<feature type="transmembrane region" description="Helical" evidence="6">
    <location>
        <begin position="279"/>
        <end position="296"/>
    </location>
</feature>
<evidence type="ECO:0000256" key="1">
    <source>
        <dbReference type="ARBA" id="ARBA00004141"/>
    </source>
</evidence>
<sequence length="586" mass="62627">MLTAVDTRSSGIPGLAPKQAASANLPIPRWIILVGAILLEVVTALALQELRILGLVHAAAILLFGLYAVLKRNLALLICVLAYITGSEVMWRQVRAPIFYLAAPYLFIILSGFAVLFVLQHIGRDGKLALLYAAVMLPAMAVTIGTTGTGAREIIAFALSGPLALAAFVMFTSQVRIAPWLYRRVLWVTLISAVGPLTIAVADVRSELASAGRINFSGQSNFVTSGGFGPVQVSSALSLGIMAAIFLIISEREKAARIVASVLAVILGVQVLLTFSRGGSFAVGIAMAAFAFAQARNRRVRNGILAVAAVSFTLAYFVVFPWLEDFTGGAFEDRFSNTKSSRTDLAANDAEIFTNNFVFGVGPGMTKYQRLGYQVCQIRSDQCINEASSHTEFTRMLGEHGIPGIIAIVLLVMLAFSAAKRAGPGRAFAIAWIAWSVAQMFYANLRIVAVPFAFGLAFLTLTKDPLSAVRSDPEREEPDELDDADNGNDSAQDPVLAAMPSSRSRSLKLPRGRTTSNMDQPAAPQAVRPEEIRPDAFGPDAVGPEEVLPEEIELQSAESGHISERSEEAAGTPPPYTGGPQTNPFA</sequence>
<dbReference type="Pfam" id="PF04932">
    <property type="entry name" value="Wzy_C"/>
    <property type="match status" value="1"/>
</dbReference>
<dbReference type="InterPro" id="IPR007016">
    <property type="entry name" value="O-antigen_ligase-rel_domated"/>
</dbReference>
<accession>A0A6J6C532</accession>
<organism evidence="8">
    <name type="scientific">freshwater metagenome</name>
    <dbReference type="NCBI Taxonomy" id="449393"/>
    <lineage>
        <taxon>unclassified sequences</taxon>
        <taxon>metagenomes</taxon>
        <taxon>ecological metagenomes</taxon>
    </lineage>
</organism>
<evidence type="ECO:0000256" key="3">
    <source>
        <dbReference type="ARBA" id="ARBA00022989"/>
    </source>
</evidence>
<feature type="transmembrane region" description="Helical" evidence="6">
    <location>
        <begin position="303"/>
        <end position="323"/>
    </location>
</feature>
<dbReference type="EMBL" id="CAEZSF010000139">
    <property type="protein sequence ID" value="CAB4546430.1"/>
    <property type="molecule type" value="Genomic_DNA"/>
</dbReference>
<dbReference type="InterPro" id="IPR051533">
    <property type="entry name" value="WaaL-like"/>
</dbReference>
<feature type="transmembrane region" description="Helical" evidence="6">
    <location>
        <begin position="128"/>
        <end position="148"/>
    </location>
</feature>
<feature type="domain" description="O-antigen ligase-related" evidence="7">
    <location>
        <begin position="263"/>
        <end position="408"/>
    </location>
</feature>
<comment type="subcellular location">
    <subcellularLocation>
        <location evidence="1">Membrane</location>
        <topology evidence="1">Multi-pass membrane protein</topology>
    </subcellularLocation>
</comment>
<gene>
    <name evidence="8" type="ORF">UFOPK1358_01340</name>
</gene>
<dbReference type="PANTHER" id="PTHR37422">
    <property type="entry name" value="TEICHURONIC ACID BIOSYNTHESIS PROTEIN TUAE"/>
    <property type="match status" value="1"/>
</dbReference>
<keyword evidence="4 6" id="KW-0472">Membrane</keyword>
<protein>
    <submittedName>
        <fullName evidence="8">Unannotated protein</fullName>
    </submittedName>
</protein>
<dbReference type="GO" id="GO:0016020">
    <property type="term" value="C:membrane"/>
    <property type="evidence" value="ECO:0007669"/>
    <property type="project" value="UniProtKB-SubCell"/>
</dbReference>
<evidence type="ECO:0000256" key="2">
    <source>
        <dbReference type="ARBA" id="ARBA00022692"/>
    </source>
</evidence>
<feature type="transmembrane region" description="Helical" evidence="6">
    <location>
        <begin position="222"/>
        <end position="248"/>
    </location>
</feature>
<evidence type="ECO:0000256" key="6">
    <source>
        <dbReference type="SAM" id="Phobius"/>
    </source>
</evidence>
<feature type="transmembrane region" description="Helical" evidence="6">
    <location>
        <begin position="98"/>
        <end position="119"/>
    </location>
</feature>
<evidence type="ECO:0000313" key="8">
    <source>
        <dbReference type="EMBL" id="CAB4546430.1"/>
    </source>
</evidence>
<feature type="transmembrane region" description="Helical" evidence="6">
    <location>
        <begin position="154"/>
        <end position="173"/>
    </location>
</feature>
<feature type="transmembrane region" description="Helical" evidence="6">
    <location>
        <begin position="27"/>
        <end position="47"/>
    </location>
</feature>
<dbReference type="PANTHER" id="PTHR37422:SF13">
    <property type="entry name" value="LIPOPOLYSACCHARIDE BIOSYNTHESIS PROTEIN PA4999-RELATED"/>
    <property type="match status" value="1"/>
</dbReference>
<feature type="compositionally biased region" description="Acidic residues" evidence="5">
    <location>
        <begin position="474"/>
        <end position="486"/>
    </location>
</feature>
<keyword evidence="3 6" id="KW-1133">Transmembrane helix</keyword>
<name>A0A6J6C532_9ZZZZ</name>